<sequence>MAPTPTQTSGNSRRYWRSRKSNRASPPAITTGKEVRPQLPPVAARCGAETVKPALRRIYMTRASTCTAAMKSFVGDVQDRRGSRISCRRRLVMGVAVVASSAMRQRSHRRRRRQSS</sequence>
<gene>
    <name evidence="2" type="ORF">C2845_PM06G09090</name>
</gene>
<keyword evidence="3" id="KW-1185">Reference proteome</keyword>
<dbReference type="OrthoDB" id="514706at2759"/>
<organism evidence="2 3">
    <name type="scientific">Panicum miliaceum</name>
    <name type="common">Proso millet</name>
    <name type="synonym">Broomcorn millet</name>
    <dbReference type="NCBI Taxonomy" id="4540"/>
    <lineage>
        <taxon>Eukaryota</taxon>
        <taxon>Viridiplantae</taxon>
        <taxon>Streptophyta</taxon>
        <taxon>Embryophyta</taxon>
        <taxon>Tracheophyta</taxon>
        <taxon>Spermatophyta</taxon>
        <taxon>Magnoliopsida</taxon>
        <taxon>Liliopsida</taxon>
        <taxon>Poales</taxon>
        <taxon>Poaceae</taxon>
        <taxon>PACMAD clade</taxon>
        <taxon>Panicoideae</taxon>
        <taxon>Panicodae</taxon>
        <taxon>Paniceae</taxon>
        <taxon>Panicinae</taxon>
        <taxon>Panicum</taxon>
        <taxon>Panicum sect. Panicum</taxon>
    </lineage>
</organism>
<reference evidence="3" key="1">
    <citation type="journal article" date="2019" name="Nat. Commun.">
        <title>The genome of broomcorn millet.</title>
        <authorList>
            <person name="Zou C."/>
            <person name="Miki D."/>
            <person name="Li D."/>
            <person name="Tang Q."/>
            <person name="Xiao L."/>
            <person name="Rajput S."/>
            <person name="Deng P."/>
            <person name="Jia W."/>
            <person name="Huang R."/>
            <person name="Zhang M."/>
            <person name="Sun Y."/>
            <person name="Hu J."/>
            <person name="Fu X."/>
            <person name="Schnable P.S."/>
            <person name="Li F."/>
            <person name="Zhang H."/>
            <person name="Feng B."/>
            <person name="Zhu X."/>
            <person name="Liu R."/>
            <person name="Schnable J.C."/>
            <person name="Zhu J.-K."/>
            <person name="Zhang H."/>
        </authorList>
    </citation>
    <scope>NUCLEOTIDE SEQUENCE [LARGE SCALE GENOMIC DNA]</scope>
</reference>
<feature type="compositionally biased region" description="Polar residues" evidence="1">
    <location>
        <begin position="1"/>
        <end position="12"/>
    </location>
</feature>
<dbReference type="AlphaFoldDB" id="A0A3L6RAR5"/>
<protein>
    <submittedName>
        <fullName evidence="2">Uncharacterized protein</fullName>
    </submittedName>
</protein>
<proteinExistence type="predicted"/>
<dbReference type="Proteomes" id="UP000275267">
    <property type="component" value="Unassembled WGS sequence"/>
</dbReference>
<name>A0A3L6RAR5_PANMI</name>
<feature type="region of interest" description="Disordered" evidence="1">
    <location>
        <begin position="1"/>
        <end position="34"/>
    </location>
</feature>
<comment type="caution">
    <text evidence="2">The sequence shown here is derived from an EMBL/GenBank/DDBJ whole genome shotgun (WGS) entry which is preliminary data.</text>
</comment>
<accession>A0A3L6RAR5</accession>
<dbReference type="PANTHER" id="PTHR36064">
    <property type="entry name" value="EMBRYO DEFECTIVE 2735"/>
    <property type="match status" value="1"/>
</dbReference>
<evidence type="ECO:0000313" key="3">
    <source>
        <dbReference type="Proteomes" id="UP000275267"/>
    </source>
</evidence>
<evidence type="ECO:0000256" key="1">
    <source>
        <dbReference type="SAM" id="MobiDB-lite"/>
    </source>
</evidence>
<evidence type="ECO:0000313" key="2">
    <source>
        <dbReference type="EMBL" id="RLM99587.1"/>
    </source>
</evidence>
<dbReference type="EMBL" id="PQIB02000009">
    <property type="protein sequence ID" value="RLM99587.1"/>
    <property type="molecule type" value="Genomic_DNA"/>
</dbReference>